<evidence type="ECO:0000256" key="2">
    <source>
        <dbReference type="ARBA" id="ARBA00005774"/>
    </source>
</evidence>
<dbReference type="Proteomes" id="UP000198923">
    <property type="component" value="Unassembled WGS sequence"/>
</dbReference>
<dbReference type="Pfam" id="PF03350">
    <property type="entry name" value="UPF0114"/>
    <property type="match status" value="1"/>
</dbReference>
<keyword evidence="4 7" id="KW-0812">Transmembrane</keyword>
<dbReference type="AlphaFoldDB" id="A0A1G8FRF9"/>
<keyword evidence="5 7" id="KW-1133">Transmembrane helix</keyword>
<dbReference type="NCBIfam" id="TIGR00645">
    <property type="entry name" value="HI0507"/>
    <property type="match status" value="1"/>
</dbReference>
<keyword evidence="3 7" id="KW-1003">Cell membrane</keyword>
<organism evidence="9 10">
    <name type="scientific">Sinosporangium album</name>
    <dbReference type="NCBI Taxonomy" id="504805"/>
    <lineage>
        <taxon>Bacteria</taxon>
        <taxon>Bacillati</taxon>
        <taxon>Actinomycetota</taxon>
        <taxon>Actinomycetes</taxon>
        <taxon>Streptosporangiales</taxon>
        <taxon>Streptosporangiaceae</taxon>
        <taxon>Sinosporangium</taxon>
    </lineage>
</organism>
<dbReference type="PANTHER" id="PTHR38596">
    <property type="entry name" value="UPF0114 PROTEIN YQHA"/>
    <property type="match status" value="1"/>
</dbReference>
<dbReference type="HAMAP" id="MF_00143">
    <property type="entry name" value="UPF0114"/>
    <property type="match status" value="1"/>
</dbReference>
<dbReference type="RefSeq" id="WP_093172969.1">
    <property type="nucleotide sequence ID" value="NZ_FNCN01000024.1"/>
</dbReference>
<comment type="similarity">
    <text evidence="2 7">Belongs to the UPF0114 family.</text>
</comment>
<keyword evidence="6 7" id="KW-0472">Membrane</keyword>
<dbReference type="GO" id="GO:0005886">
    <property type="term" value="C:plasma membrane"/>
    <property type="evidence" value="ECO:0007669"/>
    <property type="project" value="UniProtKB-SubCell"/>
</dbReference>
<dbReference type="InterPro" id="IPR020761">
    <property type="entry name" value="UPF0114_bac"/>
</dbReference>
<dbReference type="STRING" id="504805.SAMN05421505_12454"/>
<dbReference type="EMBL" id="FNCN01000024">
    <property type="protein sequence ID" value="SDH84709.1"/>
    <property type="molecule type" value="Genomic_DNA"/>
</dbReference>
<dbReference type="OrthoDB" id="9773429at2"/>
<feature type="transmembrane region" description="Helical" evidence="7">
    <location>
        <begin position="71"/>
        <end position="96"/>
    </location>
</feature>
<sequence>MPRLLPVPRASPGLQGPLKRLGYIMFLSRWIQAPLYLGLIVAQVVYVWRFMAELKHLVTLGFGGAPAETTIMLIVLGLVDVVMISNLLIMVIVGGYETFVSRLRIEGHPDQPQWLSHVNANVLKVKLAMAIIGISSIHLLQIFINAARPAVTDRELLWKTLIHLTFIASAIALAWIDRIMEGGRPKSVSNEDKGVDSGNRPQERKIALR</sequence>
<feature type="transmembrane region" description="Helical" evidence="7">
    <location>
        <begin position="156"/>
        <end position="176"/>
    </location>
</feature>
<evidence type="ECO:0000256" key="1">
    <source>
        <dbReference type="ARBA" id="ARBA00004651"/>
    </source>
</evidence>
<evidence type="ECO:0000256" key="5">
    <source>
        <dbReference type="ARBA" id="ARBA00022989"/>
    </source>
</evidence>
<gene>
    <name evidence="9" type="ORF">SAMN05421505_12454</name>
</gene>
<evidence type="ECO:0000256" key="7">
    <source>
        <dbReference type="HAMAP-Rule" id="MF_00143"/>
    </source>
</evidence>
<keyword evidence="10" id="KW-1185">Reference proteome</keyword>
<reference evidence="9" key="1">
    <citation type="submission" date="2016-10" db="EMBL/GenBank/DDBJ databases">
        <authorList>
            <person name="de Groot N.N."/>
        </authorList>
    </citation>
    <scope>NUCLEOTIDE SEQUENCE [LARGE SCALE GENOMIC DNA]</scope>
    <source>
        <strain evidence="9">CPCC 201354</strain>
    </source>
</reference>
<feature type="transmembrane region" description="Helical" evidence="7">
    <location>
        <begin position="127"/>
        <end position="144"/>
    </location>
</feature>
<evidence type="ECO:0000313" key="9">
    <source>
        <dbReference type="EMBL" id="SDH84709.1"/>
    </source>
</evidence>
<feature type="transmembrane region" description="Helical" evidence="7">
    <location>
        <begin position="33"/>
        <end position="51"/>
    </location>
</feature>
<comment type="subcellular location">
    <subcellularLocation>
        <location evidence="1 7">Cell membrane</location>
        <topology evidence="1 7">Multi-pass membrane protein</topology>
    </subcellularLocation>
</comment>
<feature type="region of interest" description="Disordered" evidence="8">
    <location>
        <begin position="185"/>
        <end position="209"/>
    </location>
</feature>
<evidence type="ECO:0000313" key="10">
    <source>
        <dbReference type="Proteomes" id="UP000198923"/>
    </source>
</evidence>
<evidence type="ECO:0000256" key="8">
    <source>
        <dbReference type="SAM" id="MobiDB-lite"/>
    </source>
</evidence>
<dbReference type="InterPro" id="IPR005134">
    <property type="entry name" value="UPF0114"/>
</dbReference>
<name>A0A1G8FRF9_9ACTN</name>
<accession>A0A1G8FRF9</accession>
<proteinExistence type="inferred from homology"/>
<evidence type="ECO:0000256" key="4">
    <source>
        <dbReference type="ARBA" id="ARBA00022692"/>
    </source>
</evidence>
<protein>
    <recommendedName>
        <fullName evidence="7">UPF0114 protein SAMN05421505_12454</fullName>
    </recommendedName>
</protein>
<evidence type="ECO:0000256" key="3">
    <source>
        <dbReference type="ARBA" id="ARBA00022475"/>
    </source>
</evidence>
<dbReference type="PANTHER" id="PTHR38596:SF1">
    <property type="entry name" value="UPF0114 PROTEIN YQHA"/>
    <property type="match status" value="1"/>
</dbReference>
<evidence type="ECO:0000256" key="6">
    <source>
        <dbReference type="ARBA" id="ARBA00023136"/>
    </source>
</evidence>